<protein>
    <submittedName>
        <fullName evidence="1">Uncharacterized protein</fullName>
    </submittedName>
</protein>
<organism evidence="1">
    <name type="scientific">bacterium 19CA01SA08</name>
    <dbReference type="NCBI Taxonomy" id="2920574"/>
    <lineage>
        <taxon>Bacteria</taxon>
    </lineage>
</organism>
<name>A0AAU6VPU4_UNCXX</name>
<evidence type="ECO:0000313" key="1">
    <source>
        <dbReference type="EMBL" id="XAG88463.1"/>
    </source>
</evidence>
<dbReference type="EMBL" id="CP095355">
    <property type="protein sequence ID" value="XAG88463.1"/>
    <property type="molecule type" value="Genomic_DNA"/>
</dbReference>
<gene>
    <name evidence="1" type="ORF">MRN67_19905</name>
</gene>
<sequence length="90" mass="10252">MAKTRQIQQRMSQRGIKQSTLAIVEQFGTWCGDKQILNQKACEAALRELDRIRHELIKAKERGGYVLVEAGGVEVTTYALDSYSRKKCIH</sequence>
<dbReference type="AlphaFoldDB" id="A0AAU6VPU4"/>
<reference evidence="1" key="1">
    <citation type="submission" date="2022-03" db="EMBL/GenBank/DDBJ databases">
        <title>Sea Food Isolates.</title>
        <authorList>
            <person name="Li c."/>
        </authorList>
    </citation>
    <scope>NUCLEOTIDE SEQUENCE</scope>
    <source>
        <strain evidence="1">19CA01SA08</strain>
    </source>
</reference>
<accession>A0AAU6VPU4</accession>
<proteinExistence type="predicted"/>